<dbReference type="InterPro" id="IPR008978">
    <property type="entry name" value="HSP20-like_chaperone"/>
</dbReference>
<accession>A0A6P1YPF7</accession>
<dbReference type="Gene3D" id="2.60.40.790">
    <property type="match status" value="1"/>
</dbReference>
<dbReference type="CDD" id="cd06464">
    <property type="entry name" value="ACD_sHsps-like"/>
    <property type="match status" value="1"/>
</dbReference>
<name>A0A6P1YPF7_9HYPH</name>
<evidence type="ECO:0000256" key="1">
    <source>
        <dbReference type="PROSITE-ProRule" id="PRU00285"/>
    </source>
</evidence>
<sequence length="140" mass="15873">MKKTDPRAFMWSDAIDMLNRAERMQRQMFRPAAVPDTAPRRHRAPCWEPPVDVLETEREILVLAALPGVDPEHMTVAIQNGVLTIAGDRVLPAEFHRAAIHRMELPQGRFERQLALPPGRYEVAHPRVVNGCLAIALRKV</sequence>
<keyword evidence="5" id="KW-1185">Reference proteome</keyword>
<comment type="similarity">
    <text evidence="1 2">Belongs to the small heat shock protein (HSP20) family.</text>
</comment>
<feature type="domain" description="SHSP" evidence="3">
    <location>
        <begin position="42"/>
        <end position="140"/>
    </location>
</feature>
<protein>
    <submittedName>
        <fullName evidence="4">Hsp20/alpha crystallin family protein</fullName>
    </submittedName>
</protein>
<dbReference type="Proteomes" id="UP000464751">
    <property type="component" value="Chromosome"/>
</dbReference>
<organism evidence="4 5">
    <name type="scientific">Ancylobacter pratisalsi</name>
    <dbReference type="NCBI Taxonomy" id="1745854"/>
    <lineage>
        <taxon>Bacteria</taxon>
        <taxon>Pseudomonadati</taxon>
        <taxon>Pseudomonadota</taxon>
        <taxon>Alphaproteobacteria</taxon>
        <taxon>Hyphomicrobiales</taxon>
        <taxon>Xanthobacteraceae</taxon>
        <taxon>Ancylobacter</taxon>
    </lineage>
</organism>
<dbReference type="AlphaFoldDB" id="A0A6P1YPF7"/>
<dbReference type="SUPFAM" id="SSF49764">
    <property type="entry name" value="HSP20-like chaperones"/>
    <property type="match status" value="1"/>
</dbReference>
<dbReference type="KEGG" id="apra:G3A50_07850"/>
<dbReference type="Pfam" id="PF00011">
    <property type="entry name" value="HSP20"/>
    <property type="match status" value="1"/>
</dbReference>
<proteinExistence type="inferred from homology"/>
<dbReference type="EMBL" id="CP048630">
    <property type="protein sequence ID" value="QIB33624.1"/>
    <property type="molecule type" value="Genomic_DNA"/>
</dbReference>
<dbReference type="PROSITE" id="PS01031">
    <property type="entry name" value="SHSP"/>
    <property type="match status" value="1"/>
</dbReference>
<evidence type="ECO:0000259" key="3">
    <source>
        <dbReference type="PROSITE" id="PS01031"/>
    </source>
</evidence>
<reference evidence="4 5" key="1">
    <citation type="submission" date="2020-02" db="EMBL/GenBank/DDBJ databases">
        <authorList>
            <person name="Li G."/>
        </authorList>
    </citation>
    <scope>NUCLEOTIDE SEQUENCE [LARGE SCALE GENOMIC DNA]</scope>
    <source>
        <strain evidence="4 5">DSM 102029</strain>
    </source>
</reference>
<evidence type="ECO:0000256" key="2">
    <source>
        <dbReference type="RuleBase" id="RU003616"/>
    </source>
</evidence>
<dbReference type="InterPro" id="IPR002068">
    <property type="entry name" value="A-crystallin/Hsp20_dom"/>
</dbReference>
<evidence type="ECO:0000313" key="4">
    <source>
        <dbReference type="EMBL" id="QIB33624.1"/>
    </source>
</evidence>
<gene>
    <name evidence="4" type="ORF">G3A50_07850</name>
</gene>
<dbReference type="RefSeq" id="WP_163074719.1">
    <property type="nucleotide sequence ID" value="NZ_CP048630.1"/>
</dbReference>
<evidence type="ECO:0000313" key="5">
    <source>
        <dbReference type="Proteomes" id="UP000464751"/>
    </source>
</evidence>